<organism evidence="2 3">
    <name type="scientific">Stigmatella erecta</name>
    <dbReference type="NCBI Taxonomy" id="83460"/>
    <lineage>
        <taxon>Bacteria</taxon>
        <taxon>Pseudomonadati</taxon>
        <taxon>Myxococcota</taxon>
        <taxon>Myxococcia</taxon>
        <taxon>Myxococcales</taxon>
        <taxon>Cystobacterineae</taxon>
        <taxon>Archangiaceae</taxon>
        <taxon>Stigmatella</taxon>
    </lineage>
</organism>
<feature type="region of interest" description="Disordered" evidence="1">
    <location>
        <begin position="13"/>
        <end position="32"/>
    </location>
</feature>
<reference evidence="3" key="1">
    <citation type="submission" date="2016-10" db="EMBL/GenBank/DDBJ databases">
        <authorList>
            <person name="Varghese N."/>
            <person name="Submissions S."/>
        </authorList>
    </citation>
    <scope>NUCLEOTIDE SEQUENCE [LARGE SCALE GENOMIC DNA]</scope>
    <source>
        <strain evidence="3">DSM 16858</strain>
    </source>
</reference>
<dbReference type="AlphaFoldDB" id="A0A1I0LAK6"/>
<evidence type="ECO:0000313" key="3">
    <source>
        <dbReference type="Proteomes" id="UP000199181"/>
    </source>
</evidence>
<dbReference type="Proteomes" id="UP000199181">
    <property type="component" value="Unassembled WGS sequence"/>
</dbReference>
<protein>
    <submittedName>
        <fullName evidence="2">Uncharacterized protein</fullName>
    </submittedName>
</protein>
<gene>
    <name evidence="2" type="ORF">SAMN05443639_12330</name>
</gene>
<name>A0A1I0LAK6_9BACT</name>
<keyword evidence="3" id="KW-1185">Reference proteome</keyword>
<evidence type="ECO:0000256" key="1">
    <source>
        <dbReference type="SAM" id="MobiDB-lite"/>
    </source>
</evidence>
<dbReference type="EMBL" id="FOIJ01000023">
    <property type="protein sequence ID" value="SEU36989.1"/>
    <property type="molecule type" value="Genomic_DNA"/>
</dbReference>
<evidence type="ECO:0000313" key="2">
    <source>
        <dbReference type="EMBL" id="SEU36989.1"/>
    </source>
</evidence>
<proteinExistence type="predicted"/>
<sequence length="222" mass="23226">MGPLLFGALVATKSPSNTPPAPQQSSSSPAPGLSTLEDLRATALKALAALIARFLVAFGATATPTKVALARHQCERLYRWAAAHQEVAFPAARLNPRRLANAYLTQLASGANGPSLERTAAIAAALCRLQAFADAEREGAFTARQSAQRDGPSTPVDPEALTRLATEYLAAPAGYLEGLGGELPAAVVYRVAQDLRRFARDRWHAASTAPAAPTDTTEGGAR</sequence>
<accession>A0A1I0LAK6</accession>